<evidence type="ECO:0000259" key="1">
    <source>
        <dbReference type="Pfam" id="PF07110"/>
    </source>
</evidence>
<dbReference type="Gene3D" id="3.30.70.100">
    <property type="match status" value="2"/>
</dbReference>
<dbReference type="Pfam" id="PF07110">
    <property type="entry name" value="EthD"/>
    <property type="match status" value="1"/>
</dbReference>
<gene>
    <name evidence="2" type="ordered locus">Cyan7822_6016</name>
</gene>
<dbReference type="EMBL" id="CP002199">
    <property type="protein sequence ID" value="ADN17863.1"/>
    <property type="molecule type" value="Genomic_DNA"/>
</dbReference>
<dbReference type="KEGG" id="cyj:Cyan7822_6016"/>
<evidence type="ECO:0000313" key="2">
    <source>
        <dbReference type="EMBL" id="ADN17863.1"/>
    </source>
</evidence>
<dbReference type="AlphaFoldDB" id="E0ULN3"/>
<dbReference type="HOGENOM" id="CLU_077402_0_0_3"/>
<feature type="domain" description="EthD" evidence="1">
    <location>
        <begin position="29"/>
        <end position="114"/>
    </location>
</feature>
<sequence>MSSPVILPDYSFRDQKAQTSFYVLLWRRNGISLETFDDYWRDVHGPVCARLPGQEQYWQFHVSPSPKAIWPVMEGIKYDLLPEEQFEGIAELTFVSEEKRQIWFNAAAILMDDEQNIFRKAIGYTVSPGNSKTYIDRIATGNPNGELGIVKYHVLLKKADGVSLEDFRQYLKEEFATTVTQNQLVLKFRLHLFDAVDNSRPDAAGVVHYEPEENQYQAAFEIGFSDHLAMREFLVSAEYNIAVRSQQRYIKQISVFVERSVYTFVYNGQITLAGQRGSRVAELITKVGAINQLKDDISALISPQINSVYATTNKITDDLVLAN</sequence>
<dbReference type="SUPFAM" id="SSF54909">
    <property type="entry name" value="Dimeric alpha+beta barrel"/>
    <property type="match status" value="2"/>
</dbReference>
<geneLocation type="plasmid" evidence="2 3">
    <name>Cy782201</name>
</geneLocation>
<reference evidence="3" key="1">
    <citation type="journal article" date="2011" name="MBio">
        <title>Novel metabolic attributes of the genus Cyanothece, comprising a group of unicellular nitrogen-fixing Cyanobacteria.</title>
        <authorList>
            <person name="Bandyopadhyay A."/>
            <person name="Elvitigala T."/>
            <person name="Welsh E."/>
            <person name="Stockel J."/>
            <person name="Liberton M."/>
            <person name="Min H."/>
            <person name="Sherman L.A."/>
            <person name="Pakrasi H.B."/>
        </authorList>
    </citation>
    <scope>NUCLEOTIDE SEQUENCE [LARGE SCALE GENOMIC DNA]</scope>
    <source>
        <strain evidence="3">PCC 7822</strain>
        <plasmid evidence="3">Cy782201</plasmid>
    </source>
</reference>
<dbReference type="InterPro" id="IPR009799">
    <property type="entry name" value="EthD_dom"/>
</dbReference>
<evidence type="ECO:0000313" key="3">
    <source>
        <dbReference type="Proteomes" id="UP000008206"/>
    </source>
</evidence>
<organism evidence="2 3">
    <name type="scientific">Gloeothece verrucosa (strain PCC 7822)</name>
    <name type="common">Cyanothece sp. (strain PCC 7822)</name>
    <dbReference type="NCBI Taxonomy" id="497965"/>
    <lineage>
        <taxon>Bacteria</taxon>
        <taxon>Bacillati</taxon>
        <taxon>Cyanobacteriota</taxon>
        <taxon>Cyanophyceae</taxon>
        <taxon>Oscillatoriophycideae</taxon>
        <taxon>Chroococcales</taxon>
        <taxon>Aphanothecaceae</taxon>
        <taxon>Gloeothece</taxon>
        <taxon>Gloeothece verrucosa</taxon>
    </lineage>
</organism>
<dbReference type="InterPro" id="IPR011008">
    <property type="entry name" value="Dimeric_a/b-barrel"/>
</dbReference>
<dbReference type="GO" id="GO:0016491">
    <property type="term" value="F:oxidoreductase activity"/>
    <property type="evidence" value="ECO:0007669"/>
    <property type="project" value="InterPro"/>
</dbReference>
<protein>
    <submittedName>
        <fullName evidence="2">Ethyl tert-butyl ether degradation EthD</fullName>
    </submittedName>
</protein>
<dbReference type="OrthoDB" id="3535638at2"/>
<proteinExistence type="predicted"/>
<dbReference type="RefSeq" id="WP_013334613.1">
    <property type="nucleotide sequence ID" value="NC_014533.1"/>
</dbReference>
<keyword evidence="3" id="KW-1185">Reference proteome</keyword>
<name>E0ULN3_GLOV7</name>
<accession>E0ULN3</accession>
<keyword evidence="2" id="KW-0614">Plasmid</keyword>
<dbReference type="Proteomes" id="UP000008206">
    <property type="component" value="Plasmid Cy782201"/>
</dbReference>